<dbReference type="AlphaFoldDB" id="A0A5N6K4L1"/>
<reference evidence="1 2" key="1">
    <citation type="submission" date="2019-06" db="EMBL/GenBank/DDBJ databases">
        <title>Genome Sequence of the Brown Rot Fungal Pathogen Monilinia laxa.</title>
        <authorList>
            <person name="De Miccolis Angelini R.M."/>
            <person name="Landi L."/>
            <person name="Abate D."/>
            <person name="Pollastro S."/>
            <person name="Romanazzi G."/>
            <person name="Faretra F."/>
        </authorList>
    </citation>
    <scope>NUCLEOTIDE SEQUENCE [LARGE SCALE GENOMIC DNA]</scope>
    <source>
        <strain evidence="1 2">Mlax316</strain>
    </source>
</reference>
<comment type="caution">
    <text evidence="1">The sequence shown here is derived from an EMBL/GenBank/DDBJ whole genome shotgun (WGS) entry which is preliminary data.</text>
</comment>
<evidence type="ECO:0000313" key="2">
    <source>
        <dbReference type="Proteomes" id="UP000326757"/>
    </source>
</evidence>
<keyword evidence="2" id="KW-1185">Reference proteome</keyword>
<dbReference type="EMBL" id="VIGI01000008">
    <property type="protein sequence ID" value="KAB8297332.1"/>
    <property type="molecule type" value="Genomic_DNA"/>
</dbReference>
<accession>A0A5N6K4L1</accession>
<organism evidence="1 2">
    <name type="scientific">Monilinia laxa</name>
    <name type="common">Brown rot fungus</name>
    <name type="synonym">Sclerotinia laxa</name>
    <dbReference type="NCBI Taxonomy" id="61186"/>
    <lineage>
        <taxon>Eukaryota</taxon>
        <taxon>Fungi</taxon>
        <taxon>Dikarya</taxon>
        <taxon>Ascomycota</taxon>
        <taxon>Pezizomycotina</taxon>
        <taxon>Leotiomycetes</taxon>
        <taxon>Helotiales</taxon>
        <taxon>Sclerotiniaceae</taxon>
        <taxon>Monilinia</taxon>
    </lineage>
</organism>
<dbReference type="Proteomes" id="UP000326757">
    <property type="component" value="Unassembled WGS sequence"/>
</dbReference>
<protein>
    <submittedName>
        <fullName evidence="1">Uncharacterized protein</fullName>
    </submittedName>
</protein>
<evidence type="ECO:0000313" key="1">
    <source>
        <dbReference type="EMBL" id="KAB8297332.1"/>
    </source>
</evidence>
<name>A0A5N6K4L1_MONLA</name>
<sequence>MYIYNNNNNTQIYSQNPCQPIKTPNKETIKYSSIPIPNQTKPLNSPFLHFRTEPAFFRSNRPQSQALQATHPHYDTFYSTVNPPGHILSFSFLSHCFFSFSSCPTQSLNNRRGK</sequence>
<gene>
    <name evidence="1" type="ORF">EYC80_002679</name>
</gene>
<proteinExistence type="predicted"/>